<sequence>MKRTLAATLGATVVITLAASASAFAGGIGRAGTYGPQADAQAAPQAGQTVQTAQAPVADNSAPKTRAQVKAEIVEAYRDGTLPSLNKTTYPDQSLVGRTQAQRIALQESRANDATRLARAGE</sequence>
<feature type="chain" id="PRO_5020222601" evidence="2">
    <location>
        <begin position="26"/>
        <end position="122"/>
    </location>
</feature>
<evidence type="ECO:0000313" key="3">
    <source>
        <dbReference type="EMBL" id="QBR00463.1"/>
    </source>
</evidence>
<dbReference type="KEGG" id="ppai:E1956_25845"/>
<feature type="signal peptide" evidence="2">
    <location>
        <begin position="1"/>
        <end position="25"/>
    </location>
</feature>
<dbReference type="Proteomes" id="UP000295727">
    <property type="component" value="Chromosome 2"/>
</dbReference>
<reference evidence="3 4" key="1">
    <citation type="submission" date="2019-03" db="EMBL/GenBank/DDBJ databases">
        <title>Paraburkholderia sp. 7MH5, isolated from subtropical forest soil.</title>
        <authorList>
            <person name="Gao Z.-H."/>
            <person name="Qiu L.-H."/>
        </authorList>
    </citation>
    <scope>NUCLEOTIDE SEQUENCE [LARGE SCALE GENOMIC DNA]</scope>
    <source>
        <strain evidence="3 4">7MH5</strain>
    </source>
</reference>
<name>A0A4V1AZU2_9BURK</name>
<dbReference type="OrthoDB" id="9113921at2"/>
<keyword evidence="4" id="KW-1185">Reference proteome</keyword>
<protein>
    <submittedName>
        <fullName evidence="3">DUF4148 domain-containing protein</fullName>
    </submittedName>
</protein>
<accession>A0A4V1AZU2</accession>
<keyword evidence="2" id="KW-0732">Signal</keyword>
<evidence type="ECO:0000256" key="1">
    <source>
        <dbReference type="SAM" id="MobiDB-lite"/>
    </source>
</evidence>
<evidence type="ECO:0000313" key="4">
    <source>
        <dbReference type="Proteomes" id="UP000295727"/>
    </source>
</evidence>
<proteinExistence type="predicted"/>
<dbReference type="AlphaFoldDB" id="A0A4V1AZU2"/>
<dbReference type="EMBL" id="CP038149">
    <property type="protein sequence ID" value="QBR00463.1"/>
    <property type="molecule type" value="Genomic_DNA"/>
</dbReference>
<dbReference type="RefSeq" id="WP_134754129.1">
    <property type="nucleotide sequence ID" value="NZ_CP038149.1"/>
</dbReference>
<dbReference type="Pfam" id="PF13663">
    <property type="entry name" value="DUF4148"/>
    <property type="match status" value="1"/>
</dbReference>
<evidence type="ECO:0000256" key="2">
    <source>
        <dbReference type="SAM" id="SignalP"/>
    </source>
</evidence>
<organism evidence="3 4">
    <name type="scientific">Paraburkholderia pallida</name>
    <dbReference type="NCBI Taxonomy" id="2547399"/>
    <lineage>
        <taxon>Bacteria</taxon>
        <taxon>Pseudomonadati</taxon>
        <taxon>Pseudomonadota</taxon>
        <taxon>Betaproteobacteria</taxon>
        <taxon>Burkholderiales</taxon>
        <taxon>Burkholderiaceae</taxon>
        <taxon>Paraburkholderia</taxon>
    </lineage>
</organism>
<dbReference type="InterPro" id="IPR025421">
    <property type="entry name" value="DUF4148"/>
</dbReference>
<feature type="region of interest" description="Disordered" evidence="1">
    <location>
        <begin position="33"/>
        <end position="66"/>
    </location>
</feature>
<feature type="compositionally biased region" description="Low complexity" evidence="1">
    <location>
        <begin position="35"/>
        <end position="48"/>
    </location>
</feature>
<gene>
    <name evidence="3" type="ORF">E1956_25845</name>
</gene>